<feature type="chain" id="PRO_5047241485" evidence="1">
    <location>
        <begin position="20"/>
        <end position="171"/>
    </location>
</feature>
<sequence>MLRVAAVIASLFLPTAPVAAQSCTIDFIVVVTQGVGSIRPGEELTGHASYTVEGPSFRQGGSTAHLASGEMSIGDSISGPIWTLMITSEGPTADLIGIYANHVEGLTVAGIEFEGPMTINLFGRPGTRPDPAPPTRQEEFDRMDLRRSFSLQAHGRDMLAGNVTRLTAVCT</sequence>
<gene>
    <name evidence="2" type="ORF">GCM10023209_18840</name>
</gene>
<dbReference type="Proteomes" id="UP001499910">
    <property type="component" value="Unassembled WGS sequence"/>
</dbReference>
<keyword evidence="1" id="KW-0732">Signal</keyword>
<evidence type="ECO:0000313" key="3">
    <source>
        <dbReference type="Proteomes" id="UP001499910"/>
    </source>
</evidence>
<feature type="signal peptide" evidence="1">
    <location>
        <begin position="1"/>
        <end position="19"/>
    </location>
</feature>
<organism evidence="2 3">
    <name type="scientific">[Roseibacterium] beibuensis</name>
    <dbReference type="NCBI Taxonomy" id="1193142"/>
    <lineage>
        <taxon>Bacteria</taxon>
        <taxon>Pseudomonadati</taxon>
        <taxon>Pseudomonadota</taxon>
        <taxon>Alphaproteobacteria</taxon>
        <taxon>Rhodobacterales</taxon>
        <taxon>Roseobacteraceae</taxon>
        <taxon>Roseicyclus</taxon>
    </lineage>
</organism>
<evidence type="ECO:0000256" key="1">
    <source>
        <dbReference type="SAM" id="SignalP"/>
    </source>
</evidence>
<keyword evidence="3" id="KW-1185">Reference proteome</keyword>
<reference evidence="3" key="1">
    <citation type="journal article" date="2019" name="Int. J. Syst. Evol. Microbiol.">
        <title>The Global Catalogue of Microorganisms (GCM) 10K type strain sequencing project: providing services to taxonomists for standard genome sequencing and annotation.</title>
        <authorList>
            <consortium name="The Broad Institute Genomics Platform"/>
            <consortium name="The Broad Institute Genome Sequencing Center for Infectious Disease"/>
            <person name="Wu L."/>
            <person name="Ma J."/>
        </authorList>
    </citation>
    <scope>NUCLEOTIDE SEQUENCE [LARGE SCALE GENOMIC DNA]</scope>
    <source>
        <strain evidence="3">JCM 18015</strain>
    </source>
</reference>
<protein>
    <submittedName>
        <fullName evidence="2">Uncharacterized protein</fullName>
    </submittedName>
</protein>
<evidence type="ECO:0000313" key="2">
    <source>
        <dbReference type="EMBL" id="GAA5073218.1"/>
    </source>
</evidence>
<accession>A0ABP9L8R8</accession>
<dbReference type="EMBL" id="BAABHW010000002">
    <property type="protein sequence ID" value="GAA5073218.1"/>
    <property type="molecule type" value="Genomic_DNA"/>
</dbReference>
<proteinExistence type="predicted"/>
<comment type="caution">
    <text evidence="2">The sequence shown here is derived from an EMBL/GenBank/DDBJ whole genome shotgun (WGS) entry which is preliminary data.</text>
</comment>
<dbReference type="RefSeq" id="WP_259550416.1">
    <property type="nucleotide sequence ID" value="NZ_BAABHW010000002.1"/>
</dbReference>
<dbReference type="PROSITE" id="PS51257">
    <property type="entry name" value="PROKAR_LIPOPROTEIN"/>
    <property type="match status" value="1"/>
</dbReference>
<name>A0ABP9L8R8_9RHOB</name>